<gene>
    <name evidence="7" type="ORF">GZH52_12400</name>
</gene>
<dbReference type="RefSeq" id="WP_163316771.1">
    <property type="nucleotide sequence ID" value="NZ_JAAGAA010000011.1"/>
</dbReference>
<comment type="similarity">
    <text evidence="1">Belongs to the SCO1/2 family.</text>
</comment>
<feature type="signal peptide" evidence="5">
    <location>
        <begin position="1"/>
        <end position="18"/>
    </location>
</feature>
<organism evidence="7 8">
    <name type="scientific">Crenobacter caeni</name>
    <dbReference type="NCBI Taxonomy" id="2705474"/>
    <lineage>
        <taxon>Bacteria</taxon>
        <taxon>Pseudomonadati</taxon>
        <taxon>Pseudomonadota</taxon>
        <taxon>Betaproteobacteria</taxon>
        <taxon>Neisseriales</taxon>
        <taxon>Neisseriaceae</taxon>
        <taxon>Crenobacter</taxon>
    </lineage>
</organism>
<dbReference type="InterPro" id="IPR036249">
    <property type="entry name" value="Thioredoxin-like_sf"/>
</dbReference>
<evidence type="ECO:0000313" key="7">
    <source>
        <dbReference type="EMBL" id="NDV13581.1"/>
    </source>
</evidence>
<dbReference type="CDD" id="cd02968">
    <property type="entry name" value="SCO"/>
    <property type="match status" value="1"/>
</dbReference>
<dbReference type="EMBL" id="JAAGAA010000011">
    <property type="protein sequence ID" value="NDV13581.1"/>
    <property type="molecule type" value="Genomic_DNA"/>
</dbReference>
<dbReference type="SUPFAM" id="SSF52833">
    <property type="entry name" value="Thioredoxin-like"/>
    <property type="match status" value="1"/>
</dbReference>
<keyword evidence="2 3" id="KW-0186">Copper</keyword>
<evidence type="ECO:0000256" key="1">
    <source>
        <dbReference type="ARBA" id="ARBA00010996"/>
    </source>
</evidence>
<dbReference type="InterPro" id="IPR013766">
    <property type="entry name" value="Thioredoxin_domain"/>
</dbReference>
<evidence type="ECO:0000313" key="8">
    <source>
        <dbReference type="Proteomes" id="UP000482578"/>
    </source>
</evidence>
<reference evidence="7 8" key="1">
    <citation type="submission" date="2020-02" db="EMBL/GenBank/DDBJ databases">
        <authorList>
            <person name="Yang Z."/>
        </authorList>
    </citation>
    <scope>NUCLEOTIDE SEQUENCE [LARGE SCALE GENOMIC DNA]</scope>
    <source>
        <strain evidence="7 8">HX-7-9</strain>
    </source>
</reference>
<dbReference type="AlphaFoldDB" id="A0A6B2KTW5"/>
<feature type="chain" id="PRO_5025424606" evidence="5">
    <location>
        <begin position="19"/>
        <end position="198"/>
    </location>
</feature>
<dbReference type="PANTHER" id="PTHR12151">
    <property type="entry name" value="ELECTRON TRANSPORT PROTIN SCO1/SENC FAMILY MEMBER"/>
    <property type="match status" value="1"/>
</dbReference>
<dbReference type="Pfam" id="PF02630">
    <property type="entry name" value="SCO1-SenC"/>
    <property type="match status" value="1"/>
</dbReference>
<feature type="binding site" evidence="3">
    <location>
        <position position="75"/>
    </location>
    <ligand>
        <name>Cu cation</name>
        <dbReference type="ChEBI" id="CHEBI:23378"/>
    </ligand>
</feature>
<dbReference type="FunFam" id="3.40.30.10:FF:000013">
    <property type="entry name" value="Blast:Protein SCO1 homolog, mitochondrial"/>
    <property type="match status" value="1"/>
</dbReference>
<name>A0A6B2KTW5_9NEIS</name>
<protein>
    <submittedName>
        <fullName evidence="7">SCO family protein</fullName>
    </submittedName>
</protein>
<dbReference type="PANTHER" id="PTHR12151:SF25">
    <property type="entry name" value="LINALOOL DEHYDRATASE_ISOMERASE DOMAIN-CONTAINING PROTEIN"/>
    <property type="match status" value="1"/>
</dbReference>
<evidence type="ECO:0000256" key="4">
    <source>
        <dbReference type="PIRSR" id="PIRSR603782-2"/>
    </source>
</evidence>
<evidence type="ECO:0000256" key="5">
    <source>
        <dbReference type="SAM" id="SignalP"/>
    </source>
</evidence>
<keyword evidence="5" id="KW-0732">Signal</keyword>
<evidence type="ECO:0000259" key="6">
    <source>
        <dbReference type="PROSITE" id="PS51352"/>
    </source>
</evidence>
<keyword evidence="3" id="KW-0479">Metal-binding</keyword>
<dbReference type="PROSITE" id="PS51257">
    <property type="entry name" value="PROKAR_LIPOPROTEIN"/>
    <property type="match status" value="1"/>
</dbReference>
<sequence>MSRLLRLLRLVCLPLVLAACSPAEPPVQKLPFKGSDLSGVAFGGDFALTAHDGQRVALSDYRGKVVALFFGYTHCPDVCPTTMLEYAAARRALGEDGRGLQVLFVSLDPARDTPAVLKGYVPHFDPAFVGLTGTADEVAAVAGRFKVVANRVAGEGGGYTLDHSAGSYLIGRDGQLRVYQAYGTPADALAHDIRILLR</sequence>
<feature type="binding site" evidence="3">
    <location>
        <position position="163"/>
    </location>
    <ligand>
        <name>Cu cation</name>
        <dbReference type="ChEBI" id="CHEBI:23378"/>
    </ligand>
</feature>
<feature type="domain" description="Thioredoxin" evidence="6">
    <location>
        <begin position="37"/>
        <end position="198"/>
    </location>
</feature>
<dbReference type="GO" id="GO:0046872">
    <property type="term" value="F:metal ion binding"/>
    <property type="evidence" value="ECO:0007669"/>
    <property type="project" value="UniProtKB-KW"/>
</dbReference>
<dbReference type="Proteomes" id="UP000482578">
    <property type="component" value="Unassembled WGS sequence"/>
</dbReference>
<dbReference type="InterPro" id="IPR003782">
    <property type="entry name" value="SCO1/SenC"/>
</dbReference>
<dbReference type="Gene3D" id="3.40.30.10">
    <property type="entry name" value="Glutaredoxin"/>
    <property type="match status" value="1"/>
</dbReference>
<proteinExistence type="inferred from homology"/>
<dbReference type="PROSITE" id="PS51352">
    <property type="entry name" value="THIOREDOXIN_2"/>
    <property type="match status" value="1"/>
</dbReference>
<keyword evidence="4" id="KW-1015">Disulfide bond</keyword>
<evidence type="ECO:0000256" key="3">
    <source>
        <dbReference type="PIRSR" id="PIRSR603782-1"/>
    </source>
</evidence>
<evidence type="ECO:0000256" key="2">
    <source>
        <dbReference type="ARBA" id="ARBA00023008"/>
    </source>
</evidence>
<feature type="disulfide bond" description="Redox-active" evidence="4">
    <location>
        <begin position="75"/>
        <end position="79"/>
    </location>
</feature>
<accession>A0A6B2KTW5</accession>
<comment type="caution">
    <text evidence="7">The sequence shown here is derived from an EMBL/GenBank/DDBJ whole genome shotgun (WGS) entry which is preliminary data.</text>
</comment>
<feature type="binding site" evidence="3">
    <location>
        <position position="79"/>
    </location>
    <ligand>
        <name>Cu cation</name>
        <dbReference type="ChEBI" id="CHEBI:23378"/>
    </ligand>
</feature>
<keyword evidence="8" id="KW-1185">Reference proteome</keyword>